<dbReference type="SMART" id="SM00276">
    <property type="entry name" value="GLECT"/>
    <property type="match status" value="1"/>
</dbReference>
<dbReference type="Gene3D" id="2.60.120.200">
    <property type="match status" value="1"/>
</dbReference>
<keyword evidence="1 2" id="KW-0430">Lectin</keyword>
<reference evidence="6" key="2">
    <citation type="submission" date="2025-09" db="UniProtKB">
        <authorList>
            <consortium name="Ensembl"/>
        </authorList>
    </citation>
    <scope>IDENTIFICATION</scope>
</reference>
<reference evidence="6" key="1">
    <citation type="submission" date="2025-08" db="UniProtKB">
        <authorList>
            <consortium name="Ensembl"/>
        </authorList>
    </citation>
    <scope>IDENTIFICATION</scope>
</reference>
<feature type="region of interest" description="Disordered" evidence="3">
    <location>
        <begin position="1"/>
        <end position="22"/>
    </location>
</feature>
<dbReference type="GO" id="GO:0002040">
    <property type="term" value="P:sprouting angiogenesis"/>
    <property type="evidence" value="ECO:0007669"/>
    <property type="project" value="Ensembl"/>
</dbReference>
<evidence type="ECO:0000256" key="4">
    <source>
        <dbReference type="SAM" id="Phobius"/>
    </source>
</evidence>
<dbReference type="GO" id="GO:0030246">
    <property type="term" value="F:carbohydrate binding"/>
    <property type="evidence" value="ECO:0007669"/>
    <property type="project" value="UniProtKB-UniRule"/>
</dbReference>
<dbReference type="SMART" id="SM00908">
    <property type="entry name" value="Gal-bind_lectin"/>
    <property type="match status" value="1"/>
</dbReference>
<dbReference type="FunFam" id="2.60.120.200:FF:000021">
    <property type="entry name" value="Galectin"/>
    <property type="match status" value="1"/>
</dbReference>
<dbReference type="GO" id="GO:0043236">
    <property type="term" value="F:laminin binding"/>
    <property type="evidence" value="ECO:0007669"/>
    <property type="project" value="TreeGrafter"/>
</dbReference>
<dbReference type="InterPro" id="IPR013320">
    <property type="entry name" value="ConA-like_dom_sf"/>
</dbReference>
<sequence length="200" mass="22679">MNFHSRKDRSSRSGSSPTMTPLGKSSSCLLSLMMMIILYFGHILRKERLEINTNLVPSKSHSPTHSLAKMTNVPHFTSCALSLNFSDLCSRLHLRFAINIGLDADNIALHFNPRFDSGSDVNTIVCNSKSGGSWGEEQRDGHFPFVRGEESKFYINFTMDQFYIKLPDGRMMDFPNRLGEVKYDYFEVKGDAVFHGVKIK</sequence>
<evidence type="ECO:0000256" key="3">
    <source>
        <dbReference type="SAM" id="MobiDB-lite"/>
    </source>
</evidence>
<keyword evidence="4" id="KW-0472">Membrane</keyword>
<proteinExistence type="predicted"/>
<organism evidence="6 7">
    <name type="scientific">Oryzias melastigma</name>
    <name type="common">Marine medaka</name>
    <dbReference type="NCBI Taxonomy" id="30732"/>
    <lineage>
        <taxon>Eukaryota</taxon>
        <taxon>Metazoa</taxon>
        <taxon>Chordata</taxon>
        <taxon>Craniata</taxon>
        <taxon>Vertebrata</taxon>
        <taxon>Euteleostomi</taxon>
        <taxon>Actinopterygii</taxon>
        <taxon>Neopterygii</taxon>
        <taxon>Teleostei</taxon>
        <taxon>Neoteleostei</taxon>
        <taxon>Acanthomorphata</taxon>
        <taxon>Ovalentaria</taxon>
        <taxon>Atherinomorphae</taxon>
        <taxon>Beloniformes</taxon>
        <taxon>Adrianichthyidae</taxon>
        <taxon>Oryziinae</taxon>
        <taxon>Oryzias</taxon>
    </lineage>
</organism>
<dbReference type="PaxDb" id="30732-ENSOMEP00000031058"/>
<dbReference type="PROSITE" id="PS51304">
    <property type="entry name" value="GALECTIN"/>
    <property type="match status" value="1"/>
</dbReference>
<feature type="domain" description="Galectin" evidence="5">
    <location>
        <begin position="69"/>
        <end position="200"/>
    </location>
</feature>
<dbReference type="SUPFAM" id="SSF49899">
    <property type="entry name" value="Concanavalin A-like lectins/glucanases"/>
    <property type="match status" value="1"/>
</dbReference>
<dbReference type="Pfam" id="PF00337">
    <property type="entry name" value="Gal-bind_lectin"/>
    <property type="match status" value="1"/>
</dbReference>
<dbReference type="CDD" id="cd00070">
    <property type="entry name" value="GLECT"/>
    <property type="match status" value="1"/>
</dbReference>
<dbReference type="InterPro" id="IPR044156">
    <property type="entry name" value="Galectin-like"/>
</dbReference>
<accession>A0A3B3DLR2</accession>
<protein>
    <recommendedName>
        <fullName evidence="2">Galectin</fullName>
    </recommendedName>
</protein>
<evidence type="ECO:0000256" key="1">
    <source>
        <dbReference type="ARBA" id="ARBA00022734"/>
    </source>
</evidence>
<dbReference type="PANTHER" id="PTHR11346">
    <property type="entry name" value="GALECTIN"/>
    <property type="match status" value="1"/>
</dbReference>
<evidence type="ECO:0000259" key="5">
    <source>
        <dbReference type="PROSITE" id="PS51304"/>
    </source>
</evidence>
<dbReference type="Proteomes" id="UP000261560">
    <property type="component" value="Unplaced"/>
</dbReference>
<keyword evidence="4" id="KW-0812">Transmembrane</keyword>
<evidence type="ECO:0000313" key="6">
    <source>
        <dbReference type="Ensembl" id="ENSOMEP00000031058.1"/>
    </source>
</evidence>
<dbReference type="GO" id="GO:0016936">
    <property type="term" value="F:galactoside binding"/>
    <property type="evidence" value="ECO:0007669"/>
    <property type="project" value="TreeGrafter"/>
</dbReference>
<dbReference type="GO" id="GO:0005615">
    <property type="term" value="C:extracellular space"/>
    <property type="evidence" value="ECO:0007669"/>
    <property type="project" value="TreeGrafter"/>
</dbReference>
<keyword evidence="4" id="KW-1133">Transmembrane helix</keyword>
<evidence type="ECO:0000256" key="2">
    <source>
        <dbReference type="RuleBase" id="RU102079"/>
    </source>
</evidence>
<dbReference type="STRING" id="30732.ENSOMEP00000031058"/>
<keyword evidence="7" id="KW-1185">Reference proteome</keyword>
<dbReference type="Ensembl" id="ENSOMET00000022032.1">
    <property type="protein sequence ID" value="ENSOMEP00000031058.1"/>
    <property type="gene ID" value="ENSOMEG00000015678.1"/>
</dbReference>
<feature type="transmembrane region" description="Helical" evidence="4">
    <location>
        <begin position="21"/>
        <end position="41"/>
    </location>
</feature>
<dbReference type="AlphaFoldDB" id="A0A3B3DLR2"/>
<dbReference type="GeneTree" id="ENSGT00940000155025"/>
<evidence type="ECO:0000313" key="7">
    <source>
        <dbReference type="Proteomes" id="UP000261560"/>
    </source>
</evidence>
<dbReference type="InterPro" id="IPR001079">
    <property type="entry name" value="Galectin_CRD"/>
</dbReference>
<name>A0A3B3DLR2_ORYME</name>
<dbReference type="PANTHER" id="PTHR11346:SF97">
    <property type="entry name" value="GALECTIN-1"/>
    <property type="match status" value="1"/>
</dbReference>